<proteinExistence type="predicted"/>
<keyword evidence="10" id="KW-0902">Two-component regulatory system</keyword>
<dbReference type="SMART" id="SM00304">
    <property type="entry name" value="HAMP"/>
    <property type="match status" value="1"/>
</dbReference>
<dbReference type="EC" id="2.7.13.3" evidence="3"/>
<keyword evidence="8" id="KW-0418">Kinase</keyword>
<evidence type="ECO:0000256" key="2">
    <source>
        <dbReference type="ARBA" id="ARBA00004651"/>
    </source>
</evidence>
<dbReference type="Gene3D" id="1.10.287.130">
    <property type="match status" value="1"/>
</dbReference>
<dbReference type="CDD" id="cd06225">
    <property type="entry name" value="HAMP"/>
    <property type="match status" value="1"/>
</dbReference>
<dbReference type="FunFam" id="3.30.565.10:FF:000006">
    <property type="entry name" value="Sensor histidine kinase WalK"/>
    <property type="match status" value="1"/>
</dbReference>
<dbReference type="EMBL" id="VDCQ01000056">
    <property type="protein sequence ID" value="TNJ62600.1"/>
    <property type="molecule type" value="Genomic_DNA"/>
</dbReference>
<dbReference type="Gene3D" id="3.30.565.10">
    <property type="entry name" value="Histidine kinase-like ATPase, C-terminal domain"/>
    <property type="match status" value="1"/>
</dbReference>
<evidence type="ECO:0000256" key="11">
    <source>
        <dbReference type="ARBA" id="ARBA00023136"/>
    </source>
</evidence>
<dbReference type="InterPro" id="IPR050351">
    <property type="entry name" value="BphY/WalK/GraS-like"/>
</dbReference>
<comment type="catalytic activity">
    <reaction evidence="1">
        <text>ATP + protein L-histidine = ADP + protein N-phospho-L-histidine.</text>
        <dbReference type="EC" id="2.7.13.3"/>
    </reaction>
</comment>
<evidence type="ECO:0000256" key="1">
    <source>
        <dbReference type="ARBA" id="ARBA00000085"/>
    </source>
</evidence>
<evidence type="ECO:0000256" key="10">
    <source>
        <dbReference type="ARBA" id="ARBA00023012"/>
    </source>
</evidence>
<evidence type="ECO:0000256" key="5">
    <source>
        <dbReference type="ARBA" id="ARBA00022553"/>
    </source>
</evidence>
<dbReference type="InterPro" id="IPR005467">
    <property type="entry name" value="His_kinase_dom"/>
</dbReference>
<gene>
    <name evidence="16" type="ORF">FE784_29730</name>
</gene>
<dbReference type="SUPFAM" id="SSF55874">
    <property type="entry name" value="ATPase domain of HSP90 chaperone/DNA topoisomerase II/histidine kinase"/>
    <property type="match status" value="1"/>
</dbReference>
<evidence type="ECO:0000256" key="9">
    <source>
        <dbReference type="ARBA" id="ARBA00022840"/>
    </source>
</evidence>
<dbReference type="GO" id="GO:0004721">
    <property type="term" value="F:phosphoprotein phosphatase activity"/>
    <property type="evidence" value="ECO:0007669"/>
    <property type="project" value="TreeGrafter"/>
</dbReference>
<dbReference type="CDD" id="cd00075">
    <property type="entry name" value="HATPase"/>
    <property type="match status" value="1"/>
</dbReference>
<dbReference type="Pfam" id="PF00672">
    <property type="entry name" value="HAMP"/>
    <property type="match status" value="1"/>
</dbReference>
<keyword evidence="13" id="KW-0812">Transmembrane</keyword>
<feature type="transmembrane region" description="Helical" evidence="13">
    <location>
        <begin position="83"/>
        <end position="106"/>
    </location>
</feature>
<comment type="subcellular location">
    <subcellularLocation>
        <location evidence="2">Cell membrane</location>
        <topology evidence="2">Multi-pass membrane protein</topology>
    </subcellularLocation>
</comment>
<evidence type="ECO:0000256" key="8">
    <source>
        <dbReference type="ARBA" id="ARBA00022777"/>
    </source>
</evidence>
<dbReference type="OrthoDB" id="9813151at2"/>
<protein>
    <recommendedName>
        <fullName evidence="3">histidine kinase</fullName>
        <ecNumber evidence="3">2.7.13.3</ecNumber>
    </recommendedName>
</protein>
<keyword evidence="17" id="KW-1185">Reference proteome</keyword>
<evidence type="ECO:0000256" key="4">
    <source>
        <dbReference type="ARBA" id="ARBA00022475"/>
    </source>
</evidence>
<dbReference type="SUPFAM" id="SSF158472">
    <property type="entry name" value="HAMP domain-like"/>
    <property type="match status" value="1"/>
</dbReference>
<evidence type="ECO:0000256" key="3">
    <source>
        <dbReference type="ARBA" id="ARBA00012438"/>
    </source>
</evidence>
<dbReference type="SMART" id="SM00387">
    <property type="entry name" value="HATPase_c"/>
    <property type="match status" value="1"/>
</dbReference>
<dbReference type="GO" id="GO:0005886">
    <property type="term" value="C:plasma membrane"/>
    <property type="evidence" value="ECO:0007669"/>
    <property type="project" value="UniProtKB-SubCell"/>
</dbReference>
<reference evidence="16 17" key="1">
    <citation type="submission" date="2019-05" db="EMBL/GenBank/DDBJ databases">
        <title>We sequenced the genome of Paenibacillus hemerocallicola KCTC 33185 for further insight into its adaptation and study the phylogeny of Paenibacillus.</title>
        <authorList>
            <person name="Narsing Rao M.P."/>
        </authorList>
    </citation>
    <scope>NUCLEOTIDE SEQUENCE [LARGE SCALE GENOMIC DNA]</scope>
    <source>
        <strain evidence="16 17">KCTC 33185</strain>
    </source>
</reference>
<name>A0A5C4T1H5_9BACL</name>
<feature type="coiled-coil region" evidence="12">
    <location>
        <begin position="195"/>
        <end position="222"/>
    </location>
</feature>
<feature type="domain" description="HAMP" evidence="15">
    <location>
        <begin position="107"/>
        <end position="160"/>
    </location>
</feature>
<comment type="caution">
    <text evidence="16">The sequence shown here is derived from an EMBL/GenBank/DDBJ whole genome shotgun (WGS) entry which is preliminary data.</text>
</comment>
<dbReference type="SMART" id="SM00388">
    <property type="entry name" value="HisKA"/>
    <property type="match status" value="1"/>
</dbReference>
<accession>A0A5C4T1H5</accession>
<keyword evidence="12" id="KW-0175">Coiled coil</keyword>
<dbReference type="GO" id="GO:0005524">
    <property type="term" value="F:ATP binding"/>
    <property type="evidence" value="ECO:0007669"/>
    <property type="project" value="UniProtKB-KW"/>
</dbReference>
<evidence type="ECO:0000256" key="13">
    <source>
        <dbReference type="SAM" id="Phobius"/>
    </source>
</evidence>
<dbReference type="PANTHER" id="PTHR45453:SF1">
    <property type="entry name" value="PHOSPHATE REGULON SENSOR PROTEIN PHOR"/>
    <property type="match status" value="1"/>
</dbReference>
<dbReference type="Gene3D" id="6.10.340.10">
    <property type="match status" value="1"/>
</dbReference>
<dbReference type="Proteomes" id="UP000307943">
    <property type="component" value="Unassembled WGS sequence"/>
</dbReference>
<keyword evidence="9" id="KW-0067">ATP-binding</keyword>
<dbReference type="InterPro" id="IPR036890">
    <property type="entry name" value="HATPase_C_sf"/>
</dbReference>
<dbReference type="PROSITE" id="PS50885">
    <property type="entry name" value="HAMP"/>
    <property type="match status" value="1"/>
</dbReference>
<evidence type="ECO:0000256" key="6">
    <source>
        <dbReference type="ARBA" id="ARBA00022679"/>
    </source>
</evidence>
<dbReference type="PROSITE" id="PS50109">
    <property type="entry name" value="HIS_KIN"/>
    <property type="match status" value="1"/>
</dbReference>
<dbReference type="Pfam" id="PF00512">
    <property type="entry name" value="HisKA"/>
    <property type="match status" value="1"/>
</dbReference>
<dbReference type="CDD" id="cd00082">
    <property type="entry name" value="HisKA"/>
    <property type="match status" value="1"/>
</dbReference>
<keyword evidence="11 13" id="KW-0472">Membrane</keyword>
<dbReference type="RefSeq" id="WP_139605894.1">
    <property type="nucleotide sequence ID" value="NZ_VDCQ01000056.1"/>
</dbReference>
<dbReference type="InterPro" id="IPR003594">
    <property type="entry name" value="HATPase_dom"/>
</dbReference>
<keyword evidence="6" id="KW-0808">Transferase</keyword>
<dbReference type="PRINTS" id="PR00344">
    <property type="entry name" value="BCTRLSENSOR"/>
</dbReference>
<dbReference type="GO" id="GO:0016036">
    <property type="term" value="P:cellular response to phosphate starvation"/>
    <property type="evidence" value="ECO:0007669"/>
    <property type="project" value="TreeGrafter"/>
</dbReference>
<dbReference type="InterPro" id="IPR036097">
    <property type="entry name" value="HisK_dim/P_sf"/>
</dbReference>
<evidence type="ECO:0000256" key="12">
    <source>
        <dbReference type="SAM" id="Coils"/>
    </source>
</evidence>
<dbReference type="Pfam" id="PF02518">
    <property type="entry name" value="HATPase_c"/>
    <property type="match status" value="1"/>
</dbReference>
<dbReference type="InterPro" id="IPR003661">
    <property type="entry name" value="HisK_dim/P_dom"/>
</dbReference>
<evidence type="ECO:0000313" key="16">
    <source>
        <dbReference type="EMBL" id="TNJ62600.1"/>
    </source>
</evidence>
<evidence type="ECO:0000313" key="17">
    <source>
        <dbReference type="Proteomes" id="UP000307943"/>
    </source>
</evidence>
<dbReference type="AlphaFoldDB" id="A0A5C4T1H5"/>
<keyword evidence="4" id="KW-1003">Cell membrane</keyword>
<evidence type="ECO:0000259" key="15">
    <source>
        <dbReference type="PROSITE" id="PS50885"/>
    </source>
</evidence>
<keyword evidence="7" id="KW-0547">Nucleotide-binding</keyword>
<organism evidence="16 17">
    <name type="scientific">Paenibacillus hemerocallicola</name>
    <dbReference type="NCBI Taxonomy" id="1172614"/>
    <lineage>
        <taxon>Bacteria</taxon>
        <taxon>Bacillati</taxon>
        <taxon>Bacillota</taxon>
        <taxon>Bacilli</taxon>
        <taxon>Bacillales</taxon>
        <taxon>Paenibacillaceae</taxon>
        <taxon>Paenibacillus</taxon>
    </lineage>
</organism>
<dbReference type="GO" id="GO:0000155">
    <property type="term" value="F:phosphorelay sensor kinase activity"/>
    <property type="evidence" value="ECO:0007669"/>
    <property type="project" value="InterPro"/>
</dbReference>
<evidence type="ECO:0000256" key="7">
    <source>
        <dbReference type="ARBA" id="ARBA00022741"/>
    </source>
</evidence>
<dbReference type="PROSITE" id="PS51257">
    <property type="entry name" value="PROKAR_LIPOPROTEIN"/>
    <property type="match status" value="1"/>
</dbReference>
<dbReference type="SUPFAM" id="SSF47384">
    <property type="entry name" value="Homodimeric domain of signal transducing histidine kinase"/>
    <property type="match status" value="1"/>
</dbReference>
<sequence>MRISSLSLRLRLTLLMALILTIACISLMAASIYAARVVYVLPQPVPEFGIEAGRGGELLPVPIPPVPVPVPPVPVSTEQQIDFASIGFLCAMLIIAIGTGITYLVAGKALKPVTDLSTEIEKIDEHNLYRQVQVPPSKDEVARLSLSFNRMIHKLEKAFLAHKHFSANAAHELRTPLAAMMARIEVVQLGDPPTLEEYEEALDDTRKNAERLSTLIQDLLKMNADMNRAACGTFAAKELFQTILSELGGELLSKNIRIEARLEDVSLYGERNLLHRAFSNLLHNAIKYNKPNGSIRITAVHHSDTTQITIADTGIGIPEDHLDKIFEPFYCVDKSRSRELGGSGLGLSISKAVIAKHGGEIQVQSETGVATAFSIQLPNARSIP</sequence>
<dbReference type="PANTHER" id="PTHR45453">
    <property type="entry name" value="PHOSPHATE REGULON SENSOR PROTEIN PHOR"/>
    <property type="match status" value="1"/>
</dbReference>
<keyword evidence="13" id="KW-1133">Transmembrane helix</keyword>
<keyword evidence="5" id="KW-0597">Phosphoprotein</keyword>
<dbReference type="InterPro" id="IPR004358">
    <property type="entry name" value="Sig_transdc_His_kin-like_C"/>
</dbReference>
<evidence type="ECO:0000259" key="14">
    <source>
        <dbReference type="PROSITE" id="PS50109"/>
    </source>
</evidence>
<feature type="domain" description="Histidine kinase" evidence="14">
    <location>
        <begin position="168"/>
        <end position="381"/>
    </location>
</feature>
<dbReference type="InterPro" id="IPR003660">
    <property type="entry name" value="HAMP_dom"/>
</dbReference>